<keyword evidence="3" id="KW-1185">Reference proteome</keyword>
<name>A0A916NJ33_9PROT</name>
<evidence type="ECO:0000313" key="2">
    <source>
        <dbReference type="EMBL" id="CAG4885268.1"/>
    </source>
</evidence>
<comment type="caution">
    <text evidence="2">The sequence shown here is derived from an EMBL/GenBank/DDBJ whole genome shotgun (WGS) entry which is preliminary data.</text>
</comment>
<sequence length="196" mass="22412">MLYLKRCAARLESGMDPEINYCSVCGAKVSHKVPAGDSLPRHVCDACQTIHYRNPKLVVGAMPIWGDQVLLCRRAIEPRYGKWTLPAGFMENDESVAAAALRETLEEACARVALGDVSTMISLPHISQVHVFYRAELLDLDFAPGEETIELRLFREDEIPWDEIAFRTVQLTLEHYFADRREGQYRFRTLELEPRE</sequence>
<dbReference type="Gene3D" id="3.90.79.10">
    <property type="entry name" value="Nucleoside Triphosphate Pyrophosphohydrolase"/>
    <property type="match status" value="1"/>
</dbReference>
<dbReference type="SUPFAM" id="SSF55811">
    <property type="entry name" value="Nudix"/>
    <property type="match status" value="1"/>
</dbReference>
<dbReference type="InterPro" id="IPR015797">
    <property type="entry name" value="NUDIX_hydrolase-like_dom_sf"/>
</dbReference>
<dbReference type="CDD" id="cd04511">
    <property type="entry name" value="NUDIX_Hydrolase"/>
    <property type="match status" value="1"/>
</dbReference>
<protein>
    <submittedName>
        <fullName evidence="2">MutT/nudix family protein</fullName>
    </submittedName>
</protein>
<dbReference type="AlphaFoldDB" id="A0A916NJ33"/>
<evidence type="ECO:0000313" key="3">
    <source>
        <dbReference type="Proteomes" id="UP000742786"/>
    </source>
</evidence>
<dbReference type="EMBL" id="CAJQUM010000001">
    <property type="protein sequence ID" value="CAG4885268.1"/>
    <property type="molecule type" value="Genomic_DNA"/>
</dbReference>
<feature type="domain" description="Nudix hydrolase" evidence="1">
    <location>
        <begin position="54"/>
        <end position="177"/>
    </location>
</feature>
<dbReference type="GO" id="GO:0003824">
    <property type="term" value="F:catalytic activity"/>
    <property type="evidence" value="ECO:0007669"/>
    <property type="project" value="UniProtKB-ARBA"/>
</dbReference>
<organism evidence="2 3">
    <name type="scientific">Georgfuchsia toluolica</name>
    <dbReference type="NCBI Taxonomy" id="424218"/>
    <lineage>
        <taxon>Bacteria</taxon>
        <taxon>Pseudomonadati</taxon>
        <taxon>Pseudomonadota</taxon>
        <taxon>Betaproteobacteria</taxon>
        <taxon>Nitrosomonadales</taxon>
        <taxon>Sterolibacteriaceae</taxon>
        <taxon>Georgfuchsia</taxon>
    </lineage>
</organism>
<dbReference type="Pfam" id="PF00293">
    <property type="entry name" value="NUDIX"/>
    <property type="match status" value="1"/>
</dbReference>
<dbReference type="InterPro" id="IPR029401">
    <property type="entry name" value="Nudix_N"/>
</dbReference>
<dbReference type="PANTHER" id="PTHR43222">
    <property type="entry name" value="NUDIX HYDROLASE 23"/>
    <property type="match status" value="1"/>
</dbReference>
<dbReference type="Gene3D" id="2.20.70.10">
    <property type="match status" value="1"/>
</dbReference>
<accession>A0A916NJ33</accession>
<dbReference type="Pfam" id="PF14803">
    <property type="entry name" value="Zn_ribbon_Nudix"/>
    <property type="match status" value="1"/>
</dbReference>
<reference evidence="2" key="1">
    <citation type="submission" date="2021-04" db="EMBL/GenBank/DDBJ databases">
        <authorList>
            <person name="Hornung B."/>
        </authorList>
    </citation>
    <scope>NUCLEOTIDE SEQUENCE</scope>
    <source>
        <strain evidence="2">G5G6</strain>
    </source>
</reference>
<dbReference type="PANTHER" id="PTHR43222:SF2">
    <property type="entry name" value="NUDIX HYDROLASE 23, CHLOROPLASTIC"/>
    <property type="match status" value="1"/>
</dbReference>
<dbReference type="InterPro" id="IPR000086">
    <property type="entry name" value="NUDIX_hydrolase_dom"/>
</dbReference>
<proteinExistence type="predicted"/>
<evidence type="ECO:0000259" key="1">
    <source>
        <dbReference type="PROSITE" id="PS51462"/>
    </source>
</evidence>
<gene>
    <name evidence="2" type="ORF">GTOL_13151</name>
</gene>
<dbReference type="PROSITE" id="PS51462">
    <property type="entry name" value="NUDIX"/>
    <property type="match status" value="1"/>
</dbReference>
<dbReference type="Proteomes" id="UP000742786">
    <property type="component" value="Unassembled WGS sequence"/>
</dbReference>